<evidence type="ECO:0000259" key="12">
    <source>
        <dbReference type="Pfam" id="PF00590"/>
    </source>
</evidence>
<evidence type="ECO:0000256" key="7">
    <source>
        <dbReference type="ARBA" id="ARBA00023027"/>
    </source>
</evidence>
<dbReference type="InterPro" id="IPR006367">
    <property type="entry name" value="Sirohaem_synthase_N"/>
</dbReference>
<proteinExistence type="predicted"/>
<protein>
    <submittedName>
        <fullName evidence="15">Precorrin-2 oxidase @ Sirohydrochlorin ferrochelatase activity of CysG / Uroporphyrinogen-III methyltransferase</fullName>
        <ecNumber evidence="15">1.3.1.76</ecNumber>
        <ecNumber evidence="15">2.1.1.107</ecNumber>
        <ecNumber evidence="15">4.99.1.4</ecNumber>
    </submittedName>
</protein>
<dbReference type="InterPro" id="IPR037115">
    <property type="entry name" value="Sirohaem_synt_dimer_dom_sf"/>
</dbReference>
<dbReference type="PROSITE" id="PS00839">
    <property type="entry name" value="SUMT_1"/>
    <property type="match status" value="1"/>
</dbReference>
<dbReference type="PIRSF" id="PIRSF036426">
    <property type="entry name" value="Sirohaem_synth"/>
    <property type="match status" value="1"/>
</dbReference>
<dbReference type="InterPro" id="IPR014776">
    <property type="entry name" value="4pyrrole_Mease_sub2"/>
</dbReference>
<evidence type="ECO:0000256" key="6">
    <source>
        <dbReference type="ARBA" id="ARBA00023002"/>
    </source>
</evidence>
<feature type="domain" description="Tetrapyrrole methylase" evidence="12">
    <location>
        <begin position="216"/>
        <end position="426"/>
    </location>
</feature>
<dbReference type="Pfam" id="PF14824">
    <property type="entry name" value="Sirohm_synth_M"/>
    <property type="match status" value="1"/>
</dbReference>
<dbReference type="InterPro" id="IPR035996">
    <property type="entry name" value="4pyrrol_Methylase_sf"/>
</dbReference>
<comment type="pathway">
    <text evidence="1">Porphyrin-containing compound metabolism; siroheme biosynthesis; sirohydrochlorin from precorrin-2: step 1/1.</text>
</comment>
<evidence type="ECO:0000256" key="4">
    <source>
        <dbReference type="ARBA" id="ARBA00022679"/>
    </source>
</evidence>
<keyword evidence="4 15" id="KW-0808">Transferase</keyword>
<dbReference type="GO" id="GO:0051266">
    <property type="term" value="F:sirohydrochlorin ferrochelatase activity"/>
    <property type="evidence" value="ECO:0007669"/>
    <property type="project" value="UniProtKB-EC"/>
</dbReference>
<keyword evidence="8 15" id="KW-0456">Lyase</keyword>
<evidence type="ECO:0000259" key="13">
    <source>
        <dbReference type="Pfam" id="PF10414"/>
    </source>
</evidence>
<dbReference type="InterPro" id="IPR012409">
    <property type="entry name" value="Sirohaem_synth"/>
</dbReference>
<dbReference type="GO" id="GO:0004851">
    <property type="term" value="F:uroporphyrin-III C-methyltransferase activity"/>
    <property type="evidence" value="ECO:0007669"/>
    <property type="project" value="UniProtKB-EC"/>
</dbReference>
<dbReference type="GO" id="GO:0019354">
    <property type="term" value="P:siroheme biosynthetic process"/>
    <property type="evidence" value="ECO:0007669"/>
    <property type="project" value="UniProtKB-UniPathway"/>
</dbReference>
<dbReference type="InterPro" id="IPR003043">
    <property type="entry name" value="Uropor_MeTrfase_CS"/>
</dbReference>
<dbReference type="FunFam" id="3.40.1010.10:FF:000001">
    <property type="entry name" value="Siroheme synthase"/>
    <property type="match status" value="1"/>
</dbReference>
<dbReference type="Gene3D" id="3.30.950.10">
    <property type="entry name" value="Methyltransferase, Cobalt-precorrin-4 Transmethylase, Domain 2"/>
    <property type="match status" value="1"/>
</dbReference>
<dbReference type="GO" id="GO:0051287">
    <property type="term" value="F:NAD binding"/>
    <property type="evidence" value="ECO:0007669"/>
    <property type="project" value="InterPro"/>
</dbReference>
<dbReference type="Pfam" id="PF10414">
    <property type="entry name" value="CysG_dimeriser"/>
    <property type="match status" value="1"/>
</dbReference>
<evidence type="ECO:0000313" key="15">
    <source>
        <dbReference type="EMBL" id="VAW00360.1"/>
    </source>
</evidence>
<evidence type="ECO:0000256" key="9">
    <source>
        <dbReference type="ARBA" id="ARBA00023244"/>
    </source>
</evidence>
<dbReference type="GO" id="GO:0009236">
    <property type="term" value="P:cobalamin biosynthetic process"/>
    <property type="evidence" value="ECO:0007669"/>
    <property type="project" value="UniProtKB-KW"/>
</dbReference>
<evidence type="ECO:0000256" key="1">
    <source>
        <dbReference type="ARBA" id="ARBA00005010"/>
    </source>
</evidence>
<dbReference type="Gene3D" id="3.40.50.720">
    <property type="entry name" value="NAD(P)-binding Rossmann-like Domain"/>
    <property type="match status" value="1"/>
</dbReference>
<dbReference type="Gene3D" id="1.10.8.210">
    <property type="entry name" value="Sirohaem synthase, dimerisation domain"/>
    <property type="match status" value="1"/>
</dbReference>
<sequence length="438" mass="45834">MNRFPAFIDLKARKTVIIGGGAAALGKARLVIAAGAEPLVIWPQIEAATRKELTGSARLIETAPVRADLAGAALVFIAVDDAVEAERWAGLARAAGALVNVVDRPELCDFTTPSIIDRGRLTIAVSSDGAAPVLVKRLRADIEALLPANAGALAEFAGRYRSAVKAKLDAARRRGFWEAFFNGPIAALVLQGDERAAHETMLEAINRPQAEQEGVVHIVGAGPGDPDLLTIKALRLLQNADVILYDRLVSDEILSLARRDADRLYVGKAKAAHAVAQADIEKTMIALAREGKNVVRLKGGDPFVFGRGGEELDAMRAAGVAVFVTPGITAAIGCAAAAGMALTHRDYAQAVTFVTGHAKGDAEPDLDWAALAALKNTLVVYMGVTTAEKISSQLIAHGRGPETPIAIIENGARANQKIIKGALSDIGALIEAGDITGP</sequence>
<feature type="domain" description="Sirohaem synthase dimerisation" evidence="13">
    <location>
        <begin position="150"/>
        <end position="204"/>
    </location>
</feature>
<dbReference type="InterPro" id="IPR028281">
    <property type="entry name" value="Sirohaem_synthase_central"/>
</dbReference>
<dbReference type="SUPFAM" id="SSF51735">
    <property type="entry name" value="NAD(P)-binding Rossmann-fold domains"/>
    <property type="match status" value="1"/>
</dbReference>
<dbReference type="Gene3D" id="3.30.160.110">
    <property type="entry name" value="Siroheme synthase, domain 2"/>
    <property type="match status" value="1"/>
</dbReference>
<dbReference type="InterPro" id="IPR006366">
    <property type="entry name" value="CobA/CysG_C"/>
</dbReference>
<dbReference type="Pfam" id="PF00590">
    <property type="entry name" value="TP_methylase"/>
    <property type="match status" value="1"/>
</dbReference>
<reference evidence="15" key="1">
    <citation type="submission" date="2018-06" db="EMBL/GenBank/DDBJ databases">
        <authorList>
            <person name="Zhirakovskaya E."/>
        </authorList>
    </citation>
    <scope>NUCLEOTIDE SEQUENCE</scope>
</reference>
<feature type="non-terminal residue" evidence="15">
    <location>
        <position position="438"/>
    </location>
</feature>
<dbReference type="Gene3D" id="3.40.1010.10">
    <property type="entry name" value="Cobalt-precorrin-4 Transmethylase, Domain 1"/>
    <property type="match status" value="1"/>
</dbReference>
<dbReference type="CDD" id="cd11642">
    <property type="entry name" value="SUMT"/>
    <property type="match status" value="1"/>
</dbReference>
<evidence type="ECO:0000256" key="5">
    <source>
        <dbReference type="ARBA" id="ARBA00022691"/>
    </source>
</evidence>
<dbReference type="EC" id="1.3.1.76" evidence="15"/>
<dbReference type="GO" id="GO:0043115">
    <property type="term" value="F:precorrin-2 dehydrogenase activity"/>
    <property type="evidence" value="ECO:0007669"/>
    <property type="project" value="UniProtKB-EC"/>
</dbReference>
<dbReference type="EC" id="2.1.1.107" evidence="15"/>
<dbReference type="NCBIfam" id="NF004790">
    <property type="entry name" value="PRK06136.1"/>
    <property type="match status" value="1"/>
</dbReference>
<dbReference type="SUPFAM" id="SSF53790">
    <property type="entry name" value="Tetrapyrrole methylase"/>
    <property type="match status" value="1"/>
</dbReference>
<dbReference type="EC" id="4.99.1.4" evidence="15"/>
<keyword evidence="7" id="KW-0520">NAD</keyword>
<evidence type="ECO:0000256" key="2">
    <source>
        <dbReference type="ARBA" id="ARBA00022573"/>
    </source>
</evidence>
<dbReference type="GO" id="GO:0032259">
    <property type="term" value="P:methylation"/>
    <property type="evidence" value="ECO:0007669"/>
    <property type="project" value="UniProtKB-KW"/>
</dbReference>
<evidence type="ECO:0000256" key="11">
    <source>
        <dbReference type="ARBA" id="ARBA00047561"/>
    </source>
</evidence>
<comment type="catalytic activity">
    <reaction evidence="11">
        <text>precorrin-2 + NAD(+) = sirohydrochlorin + NADH + 2 H(+)</text>
        <dbReference type="Rhea" id="RHEA:15613"/>
        <dbReference type="ChEBI" id="CHEBI:15378"/>
        <dbReference type="ChEBI" id="CHEBI:57540"/>
        <dbReference type="ChEBI" id="CHEBI:57945"/>
        <dbReference type="ChEBI" id="CHEBI:58351"/>
        <dbReference type="ChEBI" id="CHEBI:58827"/>
        <dbReference type="EC" id="1.3.1.76"/>
    </reaction>
</comment>
<keyword evidence="9" id="KW-0627">Porphyrin biosynthesis</keyword>
<dbReference type="UniPathway" id="UPA00262">
    <property type="reaction ID" value="UER00222"/>
</dbReference>
<dbReference type="EMBL" id="UOEH01000304">
    <property type="protein sequence ID" value="VAW00360.1"/>
    <property type="molecule type" value="Genomic_DNA"/>
</dbReference>
<dbReference type="AlphaFoldDB" id="A0A3B0S7V0"/>
<dbReference type="Pfam" id="PF13241">
    <property type="entry name" value="NAD_binding_7"/>
    <property type="match status" value="1"/>
</dbReference>
<dbReference type="InterPro" id="IPR000878">
    <property type="entry name" value="4pyrrol_Mease"/>
</dbReference>
<dbReference type="SUPFAM" id="SSF75615">
    <property type="entry name" value="Siroheme synthase middle domains-like"/>
    <property type="match status" value="1"/>
</dbReference>
<evidence type="ECO:0000259" key="14">
    <source>
        <dbReference type="Pfam" id="PF14824"/>
    </source>
</evidence>
<dbReference type="InterPro" id="IPR014777">
    <property type="entry name" value="4pyrrole_Mease_sub1"/>
</dbReference>
<organism evidence="15">
    <name type="scientific">hydrothermal vent metagenome</name>
    <dbReference type="NCBI Taxonomy" id="652676"/>
    <lineage>
        <taxon>unclassified sequences</taxon>
        <taxon>metagenomes</taxon>
        <taxon>ecological metagenomes</taxon>
    </lineage>
</organism>
<keyword evidence="6 15" id="KW-0560">Oxidoreductase</keyword>
<keyword evidence="2" id="KW-0169">Cobalamin biosynthesis</keyword>
<keyword evidence="10" id="KW-0511">Multifunctional enzyme</keyword>
<dbReference type="NCBIfam" id="NF007922">
    <property type="entry name" value="PRK10637.1"/>
    <property type="match status" value="1"/>
</dbReference>
<gene>
    <name evidence="15" type="ORF">MNBD_ALPHA05-2355</name>
</gene>
<evidence type="ECO:0000256" key="10">
    <source>
        <dbReference type="ARBA" id="ARBA00023268"/>
    </source>
</evidence>
<dbReference type="NCBIfam" id="TIGR01469">
    <property type="entry name" value="cobA_cysG_Cterm"/>
    <property type="match status" value="1"/>
</dbReference>
<dbReference type="NCBIfam" id="TIGR01470">
    <property type="entry name" value="cysG_Nterm"/>
    <property type="match status" value="1"/>
</dbReference>
<evidence type="ECO:0000256" key="3">
    <source>
        <dbReference type="ARBA" id="ARBA00022603"/>
    </source>
</evidence>
<keyword evidence="3 15" id="KW-0489">Methyltransferase</keyword>
<dbReference type="PANTHER" id="PTHR45790">
    <property type="entry name" value="SIROHEME SYNTHASE-RELATED"/>
    <property type="match status" value="1"/>
</dbReference>
<feature type="domain" description="Siroheme synthase central" evidence="14">
    <location>
        <begin position="118"/>
        <end position="144"/>
    </location>
</feature>
<evidence type="ECO:0000256" key="8">
    <source>
        <dbReference type="ARBA" id="ARBA00023239"/>
    </source>
</evidence>
<dbReference type="PANTHER" id="PTHR45790:SF3">
    <property type="entry name" value="S-ADENOSYL-L-METHIONINE-DEPENDENT UROPORPHYRINOGEN III METHYLTRANSFERASE, CHLOROPLASTIC"/>
    <property type="match status" value="1"/>
</dbReference>
<accession>A0A3B0S7V0</accession>
<keyword evidence="5" id="KW-0949">S-adenosyl-L-methionine</keyword>
<dbReference type="InterPro" id="IPR050161">
    <property type="entry name" value="Siro_Cobalamin_biosynth"/>
</dbReference>
<dbReference type="InterPro" id="IPR036291">
    <property type="entry name" value="NAD(P)-bd_dom_sf"/>
</dbReference>
<name>A0A3B0S7V0_9ZZZZ</name>
<dbReference type="FunFam" id="3.30.950.10:FF:000001">
    <property type="entry name" value="Siroheme synthase"/>
    <property type="match status" value="1"/>
</dbReference>
<dbReference type="InterPro" id="IPR019478">
    <property type="entry name" value="Sirohaem_synthase_dimer_dom"/>
</dbReference>